<feature type="transmembrane region" description="Helical" evidence="11">
    <location>
        <begin position="15"/>
        <end position="37"/>
    </location>
</feature>
<evidence type="ECO:0000256" key="10">
    <source>
        <dbReference type="ARBA" id="ARBA00023136"/>
    </source>
</evidence>
<evidence type="ECO:0000256" key="2">
    <source>
        <dbReference type="ARBA" id="ARBA00004687"/>
    </source>
</evidence>
<organism evidence="12 13">
    <name type="scientific">Turnera subulata</name>
    <dbReference type="NCBI Taxonomy" id="218843"/>
    <lineage>
        <taxon>Eukaryota</taxon>
        <taxon>Viridiplantae</taxon>
        <taxon>Streptophyta</taxon>
        <taxon>Embryophyta</taxon>
        <taxon>Tracheophyta</taxon>
        <taxon>Spermatophyta</taxon>
        <taxon>Magnoliopsida</taxon>
        <taxon>eudicotyledons</taxon>
        <taxon>Gunneridae</taxon>
        <taxon>Pentapetalae</taxon>
        <taxon>rosids</taxon>
        <taxon>fabids</taxon>
        <taxon>Malpighiales</taxon>
        <taxon>Passifloraceae</taxon>
        <taxon>Turnera</taxon>
    </lineage>
</organism>
<dbReference type="PANTHER" id="PTHR12468">
    <property type="entry name" value="GPI MANNOSYLTRANSFERASE 2"/>
    <property type="match status" value="1"/>
</dbReference>
<dbReference type="OrthoDB" id="10252502at2759"/>
<evidence type="ECO:0000256" key="8">
    <source>
        <dbReference type="ARBA" id="ARBA00022824"/>
    </source>
</evidence>
<keyword evidence="10 11" id="KW-0472">Membrane</keyword>
<keyword evidence="5 11" id="KW-0328">Glycosyltransferase</keyword>
<dbReference type="AlphaFoldDB" id="A0A9Q0F608"/>
<dbReference type="InterPro" id="IPR007315">
    <property type="entry name" value="PIG-V/Gpi18"/>
</dbReference>
<dbReference type="GO" id="GO:0004376">
    <property type="term" value="F:GPI mannosyltransferase activity"/>
    <property type="evidence" value="ECO:0007669"/>
    <property type="project" value="InterPro"/>
</dbReference>
<keyword evidence="8 11" id="KW-0256">Endoplasmic reticulum</keyword>
<name>A0A9Q0F608_9ROSI</name>
<reference evidence="12" key="1">
    <citation type="submission" date="2022-02" db="EMBL/GenBank/DDBJ databases">
        <authorList>
            <person name="Henning P.M."/>
            <person name="McCubbin A.G."/>
            <person name="Shore J.S."/>
        </authorList>
    </citation>
    <scope>NUCLEOTIDE SEQUENCE</scope>
    <source>
        <strain evidence="12">F60SS</strain>
        <tissue evidence="12">Leaves</tissue>
    </source>
</reference>
<evidence type="ECO:0000256" key="5">
    <source>
        <dbReference type="ARBA" id="ARBA00022676"/>
    </source>
</evidence>
<comment type="similarity">
    <text evidence="3 11">Belongs to the PIGV family.</text>
</comment>
<evidence type="ECO:0000256" key="11">
    <source>
        <dbReference type="RuleBase" id="RU363112"/>
    </source>
</evidence>
<comment type="function">
    <text evidence="11">Mannosyltransferase involved in glycosylphosphatidylinositol-anchor biosynthesis.</text>
</comment>
<feature type="transmembrane region" description="Helical" evidence="11">
    <location>
        <begin position="257"/>
        <end position="281"/>
    </location>
</feature>
<feature type="transmembrane region" description="Helical" evidence="11">
    <location>
        <begin position="167"/>
        <end position="188"/>
    </location>
</feature>
<dbReference type="PANTHER" id="PTHR12468:SF2">
    <property type="entry name" value="GPI MANNOSYLTRANSFERASE 2"/>
    <property type="match status" value="1"/>
</dbReference>
<feature type="transmembrane region" description="Helical" evidence="11">
    <location>
        <begin position="453"/>
        <end position="475"/>
    </location>
</feature>
<accession>A0A9Q0F608</accession>
<evidence type="ECO:0000256" key="1">
    <source>
        <dbReference type="ARBA" id="ARBA00004477"/>
    </source>
</evidence>
<sequence>MTPTAVNRRDQHQSLILKAAISSRLLLLSLILLWRAFVQPYDTSAPLNPDCLAANTAAVAPPPPPSSAAIPLPGVASAIESSVVWDSVYFVRIAECGYEYEQTYAFLPLLPACISLLSRTLFAPLVSIIGLRAVLALSGYAVNNLAFVAAAVYFYRVSIIILGDADAALRASILFCFNPASIFYSSIYTESLYSLFSLGGLYYLITGASNVAVLCFALSASARSNGVLNAGYFCFQTMHLAYDAVFVKRHACLAARVLIVGALRCVCTFLPFVAFQAYGYYNICHGRSPDKMSPWCKGKVPLLYNYIQSHYWGVGFLRYFQLKQLPNFMLASPILSLALCSILHYVRSQPEIFLSLSFRASNEEKRIAASWSSPDTLDASIVVPSKEKSSSKRQGKFSLSMVVISESAATYDMFFNITMLLENRQLRQRKQMKEEDDHVSLFPQHASLEKPGYLSAFIFPCTLHLGFMSATAFFIMHVQVATRFLSASPPLYWFACRVMISPHFSRRWGHIIWAYSIAYILLGSLLFSNFYPFT</sequence>
<feature type="transmembrane region" description="Helical" evidence="11">
    <location>
        <begin position="512"/>
        <end position="531"/>
    </location>
</feature>
<comment type="caution">
    <text evidence="12">The sequence shown here is derived from an EMBL/GenBank/DDBJ whole genome shotgun (WGS) entry which is preliminary data.</text>
</comment>
<keyword evidence="9 11" id="KW-1133">Transmembrane helix</keyword>
<protein>
    <recommendedName>
        <fullName evidence="11">GPI mannosyltransferase 2</fullName>
        <ecNumber evidence="11">2.4.1.-</ecNumber>
    </recommendedName>
</protein>
<dbReference type="GO" id="GO:0031501">
    <property type="term" value="C:mannosyltransferase complex"/>
    <property type="evidence" value="ECO:0007669"/>
    <property type="project" value="TreeGrafter"/>
</dbReference>
<keyword evidence="4 11" id="KW-0337">GPI-anchor biosynthesis</keyword>
<dbReference type="GO" id="GO:0005789">
    <property type="term" value="C:endoplasmic reticulum membrane"/>
    <property type="evidence" value="ECO:0007669"/>
    <property type="project" value="UniProtKB-SubCell"/>
</dbReference>
<evidence type="ECO:0000313" key="12">
    <source>
        <dbReference type="EMBL" id="KAJ4824739.1"/>
    </source>
</evidence>
<evidence type="ECO:0000256" key="4">
    <source>
        <dbReference type="ARBA" id="ARBA00022502"/>
    </source>
</evidence>
<dbReference type="EMBL" id="JAKUCV010007103">
    <property type="protein sequence ID" value="KAJ4824739.1"/>
    <property type="molecule type" value="Genomic_DNA"/>
</dbReference>
<feature type="transmembrane region" description="Helical" evidence="11">
    <location>
        <begin position="104"/>
        <end position="122"/>
    </location>
</feature>
<comment type="pathway">
    <text evidence="2 11">Glycolipid biosynthesis; glycosylphosphatidylinositol-anchor biosynthesis.</text>
</comment>
<evidence type="ECO:0000256" key="6">
    <source>
        <dbReference type="ARBA" id="ARBA00022679"/>
    </source>
</evidence>
<feature type="transmembrane region" description="Helical" evidence="11">
    <location>
        <begin position="134"/>
        <end position="155"/>
    </location>
</feature>
<dbReference type="EC" id="2.4.1.-" evidence="11"/>
<gene>
    <name evidence="12" type="ORF">Tsubulata_014998</name>
</gene>
<comment type="subcellular location">
    <subcellularLocation>
        <location evidence="1 11">Endoplasmic reticulum membrane</location>
        <topology evidence="1 11">Multi-pass membrane protein</topology>
    </subcellularLocation>
</comment>
<evidence type="ECO:0000256" key="9">
    <source>
        <dbReference type="ARBA" id="ARBA00022989"/>
    </source>
</evidence>
<feature type="transmembrane region" description="Helical" evidence="11">
    <location>
        <begin position="200"/>
        <end position="220"/>
    </location>
</feature>
<evidence type="ECO:0000256" key="7">
    <source>
        <dbReference type="ARBA" id="ARBA00022692"/>
    </source>
</evidence>
<feature type="transmembrane region" description="Helical" evidence="11">
    <location>
        <begin position="327"/>
        <end position="346"/>
    </location>
</feature>
<proteinExistence type="inferred from homology"/>
<keyword evidence="13" id="KW-1185">Reference proteome</keyword>
<dbReference type="GO" id="GO:0000009">
    <property type="term" value="F:alpha-1,6-mannosyltransferase activity"/>
    <property type="evidence" value="ECO:0007669"/>
    <property type="project" value="InterPro"/>
</dbReference>
<dbReference type="GO" id="GO:0006506">
    <property type="term" value="P:GPI anchor biosynthetic process"/>
    <property type="evidence" value="ECO:0007669"/>
    <property type="project" value="UniProtKB-KW"/>
</dbReference>
<reference evidence="12" key="2">
    <citation type="journal article" date="2023" name="Plants (Basel)">
        <title>Annotation of the Turnera subulata (Passifloraceae) Draft Genome Reveals the S-Locus Evolved after the Divergence of Turneroideae from Passifloroideae in a Stepwise Manner.</title>
        <authorList>
            <person name="Henning P.M."/>
            <person name="Roalson E.H."/>
            <person name="Mir W."/>
            <person name="McCubbin A.G."/>
            <person name="Shore J.S."/>
        </authorList>
    </citation>
    <scope>NUCLEOTIDE SEQUENCE</scope>
    <source>
        <strain evidence="12">F60SS</strain>
    </source>
</reference>
<keyword evidence="6 11" id="KW-0808">Transferase</keyword>
<keyword evidence="7 11" id="KW-0812">Transmembrane</keyword>
<dbReference type="Proteomes" id="UP001141552">
    <property type="component" value="Unassembled WGS sequence"/>
</dbReference>
<evidence type="ECO:0000313" key="13">
    <source>
        <dbReference type="Proteomes" id="UP001141552"/>
    </source>
</evidence>
<evidence type="ECO:0000256" key="3">
    <source>
        <dbReference type="ARBA" id="ARBA00008698"/>
    </source>
</evidence>
<dbReference type="Pfam" id="PF04188">
    <property type="entry name" value="Mannosyl_trans2"/>
    <property type="match status" value="1"/>
</dbReference>